<reference evidence="1" key="1">
    <citation type="submission" date="2014-07" db="EMBL/GenBank/DDBJ databases">
        <authorList>
            <person name="Urmite Genomes Urmite Genomes"/>
        </authorList>
    </citation>
    <scope>NUCLEOTIDE SEQUENCE</scope>
    <source>
        <strain evidence="1">13S34_air</strain>
    </source>
</reference>
<sequence length="399" mass="45893">MLQPDALLQDIITFNEGYSQEVKATQNVVRVQNTDASTEIIYVLSASEVLIHFDGVANFGDYYQLLKARKAVDLFATRQSDRLKKQYDAMKYDFARQGYTIYRGEQLVDLPSHHTFMIGIPKNKWSEQAHTHVLTTIVALRQQEQKICTAVGGYKEQSAPPSISVHARTLTRLTTYIEEAATFAKHVTAQHNERFVTAISKKLTEKMTRTLLPDGKTVQLQSTRYTMIINLLYIRIITNQNAVEEDVNTFFGEEIYKQLKYNQKNYSKLQEACKEGVKSSRNTVRCERIERLLTRYFDVQRIAYTSTFDKVRQLYTFTGEGIIANRGIHLLVHPTMLLAFNEVITKSGMRLPSLDIIYQPDHKPNLHFFEGQGLTNGHGVQIFSIYMLAKDTRKELAHY</sequence>
<name>A0A078MG20_9BACL</name>
<accession>A0A078MG20</accession>
<protein>
    <submittedName>
        <fullName evidence="1">Uncharacterized protein</fullName>
    </submittedName>
</protein>
<dbReference type="HOGENOM" id="CLU_690383_0_0_9"/>
<evidence type="ECO:0000313" key="1">
    <source>
        <dbReference type="EMBL" id="CEA05230.1"/>
    </source>
</evidence>
<organism evidence="1">
    <name type="scientific">Metalysinibacillus saudimassiliensis</name>
    <dbReference type="NCBI Taxonomy" id="1461583"/>
    <lineage>
        <taxon>Bacteria</taxon>
        <taxon>Bacillati</taxon>
        <taxon>Bacillota</taxon>
        <taxon>Bacilli</taxon>
        <taxon>Bacillales</taxon>
        <taxon>Caryophanaceae</taxon>
        <taxon>Metalysinibacillus</taxon>
    </lineage>
</organism>
<proteinExistence type="predicted"/>
<dbReference type="PATRIC" id="fig|1461583.4.peg.2272"/>
<dbReference type="AlphaFoldDB" id="A0A078MG20"/>
<gene>
    <name evidence="1" type="ORF">BN1050_02357</name>
</gene>
<dbReference type="EMBL" id="LN483077">
    <property type="protein sequence ID" value="CEA05230.1"/>
    <property type="molecule type" value="Genomic_DNA"/>
</dbReference>